<keyword evidence="7" id="KW-1185">Reference proteome</keyword>
<feature type="transmembrane region" description="Helical" evidence="4">
    <location>
        <begin position="142"/>
        <end position="159"/>
    </location>
</feature>
<dbReference type="PANTHER" id="PTHR12542">
    <property type="entry name" value="EXOCYST COMPLEX PROTEIN EXO70"/>
    <property type="match status" value="1"/>
</dbReference>
<dbReference type="InterPro" id="IPR004140">
    <property type="entry name" value="Exo70"/>
</dbReference>
<dbReference type="Proteomes" id="UP001341840">
    <property type="component" value="Unassembled WGS sequence"/>
</dbReference>
<comment type="function">
    <text evidence="3">Component of the exocyst complex.</text>
</comment>
<evidence type="ECO:0000313" key="7">
    <source>
        <dbReference type="Proteomes" id="UP001341840"/>
    </source>
</evidence>
<feature type="transmembrane region" description="Helical" evidence="4">
    <location>
        <begin position="85"/>
        <end position="104"/>
    </location>
</feature>
<keyword evidence="3" id="KW-0268">Exocytosis</keyword>
<dbReference type="Pfam" id="PF03081">
    <property type="entry name" value="Exo70_C"/>
    <property type="match status" value="1"/>
</dbReference>
<gene>
    <name evidence="6" type="ORF">PIB30_014815</name>
</gene>
<feature type="transmembrane region" description="Helical" evidence="4">
    <location>
        <begin position="55"/>
        <end position="73"/>
    </location>
</feature>
<organism evidence="6 7">
    <name type="scientific">Stylosanthes scabra</name>
    <dbReference type="NCBI Taxonomy" id="79078"/>
    <lineage>
        <taxon>Eukaryota</taxon>
        <taxon>Viridiplantae</taxon>
        <taxon>Streptophyta</taxon>
        <taxon>Embryophyta</taxon>
        <taxon>Tracheophyta</taxon>
        <taxon>Spermatophyta</taxon>
        <taxon>Magnoliopsida</taxon>
        <taxon>eudicotyledons</taxon>
        <taxon>Gunneridae</taxon>
        <taxon>Pentapetalae</taxon>
        <taxon>rosids</taxon>
        <taxon>fabids</taxon>
        <taxon>Fabales</taxon>
        <taxon>Fabaceae</taxon>
        <taxon>Papilionoideae</taxon>
        <taxon>50 kb inversion clade</taxon>
        <taxon>dalbergioids sensu lato</taxon>
        <taxon>Dalbergieae</taxon>
        <taxon>Pterocarpus clade</taxon>
        <taxon>Stylosanthes</taxon>
    </lineage>
</organism>
<accession>A0ABU6Q6Q5</accession>
<evidence type="ECO:0000256" key="4">
    <source>
        <dbReference type="SAM" id="Phobius"/>
    </source>
</evidence>
<dbReference type="SUPFAM" id="SSF74788">
    <property type="entry name" value="Cullin repeat-like"/>
    <property type="match status" value="1"/>
</dbReference>
<keyword evidence="4" id="KW-1133">Transmembrane helix</keyword>
<reference evidence="6 7" key="1">
    <citation type="journal article" date="2023" name="Plants (Basel)">
        <title>Bridging the Gap: Combining Genomics and Transcriptomics Approaches to Understand Stylosanthes scabra, an Orphan Legume from the Brazilian Caatinga.</title>
        <authorList>
            <person name="Ferreira-Neto J.R.C."/>
            <person name="da Silva M.D."/>
            <person name="Binneck E."/>
            <person name="de Melo N.F."/>
            <person name="da Silva R.H."/>
            <person name="de Melo A.L.T.M."/>
            <person name="Pandolfi V."/>
            <person name="Bustamante F.O."/>
            <person name="Brasileiro-Vidal A.C."/>
            <person name="Benko-Iseppon A.M."/>
        </authorList>
    </citation>
    <scope>NUCLEOTIDE SEQUENCE [LARGE SCALE GENOMIC DNA]</scope>
    <source>
        <tissue evidence="6">Leaves</tissue>
    </source>
</reference>
<evidence type="ECO:0000256" key="3">
    <source>
        <dbReference type="RuleBase" id="RU365026"/>
    </source>
</evidence>
<dbReference type="InterPro" id="IPR016159">
    <property type="entry name" value="Cullin_repeat-like_dom_sf"/>
</dbReference>
<keyword evidence="2 3" id="KW-0813">Transport</keyword>
<name>A0ABU6Q6Q5_9FABA</name>
<dbReference type="Gene3D" id="1.20.1280.170">
    <property type="entry name" value="Exocyst complex component Exo70"/>
    <property type="match status" value="1"/>
</dbReference>
<protein>
    <recommendedName>
        <fullName evidence="3">Exocyst subunit Exo70 family protein</fullName>
    </recommendedName>
</protein>
<feature type="transmembrane region" description="Helical" evidence="4">
    <location>
        <begin position="20"/>
        <end position="43"/>
    </location>
</feature>
<comment type="similarity">
    <text evidence="1 3">Belongs to the EXO70 family.</text>
</comment>
<comment type="caution">
    <text evidence="6">The sequence shown here is derived from an EMBL/GenBank/DDBJ whole genome shotgun (WGS) entry which is preliminary data.</text>
</comment>
<keyword evidence="4" id="KW-0472">Membrane</keyword>
<evidence type="ECO:0000259" key="5">
    <source>
        <dbReference type="Pfam" id="PF03081"/>
    </source>
</evidence>
<sequence>MTDSSLPGTGIVKKWVRKPLVWCLLITLSGPVGFIFLAVSFFNHHLKTSSPMLKFVIIFIACIFLICIAFLIAKILQKGSNNPWVKAHLVFLVVMGTYVATFFLDKEKEKGPPGLDVYALVSYAAFALMFSSLAIKTHQHELFGEIVYFFLGVLVIRLMQINPWLFFLGACVSYPLIILSSFLHELLSEREDDRLENRDLHLLPIQMPPLRDRLLIEMLPSSSASATPPVTRPDTETYHLDDTDTIPLLVPPPVQFRHDDLVEGFKNSLGELNNLDRELARELRQPLNDYITDRSEAVPEVLVTDRNFLLDRILLLSKPKVLDVLNRLIMNFGQIEEGIKNLVVDEYCRSRKRFFEICQTLCNRVFRSSSDISGKCFLQLCSELAPSLLNFADYVAKNSLKYQQSDYLPNIFQVFRTQRHLIIPSFELLFSNTPFRGSLWTEAINVEERLCRAIKDYFFTGLEDLVHADGTRVEFGDYEIHHITVQVMEHLGDAFNERSTLELILQDFPILNFMEGRSSLSAHISWMIDQLETHLEALSKNRAFLSYDDYYFIKNVCYIVRKVRDTQLDTILGRIWLEEQSAKIYEYIKDYRINSWVKVLDFVKFDSNNMTAESMKEKLQLFNDHFPEMFREQSLWFVPENNPDEKLIESLSFFFVLAYENFIERVNVILLDQGHQNVAHSTWEISSCLRKMSYEYSKEEDYDDLRLPNLIHHV</sequence>
<feature type="domain" description="Exocyst complex subunit Exo70 C-terminal" evidence="5">
    <location>
        <begin position="351"/>
        <end position="671"/>
    </location>
</feature>
<dbReference type="EMBL" id="JASCZI010000040">
    <property type="protein sequence ID" value="MED6107521.1"/>
    <property type="molecule type" value="Genomic_DNA"/>
</dbReference>
<feature type="transmembrane region" description="Helical" evidence="4">
    <location>
        <begin position="116"/>
        <end position="135"/>
    </location>
</feature>
<proteinExistence type="inferred from homology"/>
<evidence type="ECO:0000256" key="1">
    <source>
        <dbReference type="ARBA" id="ARBA00006756"/>
    </source>
</evidence>
<dbReference type="PANTHER" id="PTHR12542:SF96">
    <property type="entry name" value="EXOCYST COMPLEX COMPONENT EXO70B1"/>
    <property type="match status" value="1"/>
</dbReference>
<keyword evidence="4" id="KW-0812">Transmembrane</keyword>
<dbReference type="InterPro" id="IPR046364">
    <property type="entry name" value="Exo70_C"/>
</dbReference>
<evidence type="ECO:0000313" key="6">
    <source>
        <dbReference type="EMBL" id="MED6107521.1"/>
    </source>
</evidence>
<keyword evidence="3" id="KW-0653">Protein transport</keyword>
<evidence type="ECO:0000256" key="2">
    <source>
        <dbReference type="ARBA" id="ARBA00022448"/>
    </source>
</evidence>